<evidence type="ECO:0000313" key="2">
    <source>
        <dbReference type="Proteomes" id="UP001163046"/>
    </source>
</evidence>
<dbReference type="AlphaFoldDB" id="A0A9X0CKQ2"/>
<evidence type="ECO:0000313" key="1">
    <source>
        <dbReference type="EMBL" id="KAJ7360322.1"/>
    </source>
</evidence>
<dbReference type="Proteomes" id="UP001163046">
    <property type="component" value="Unassembled WGS sequence"/>
</dbReference>
<dbReference type="OrthoDB" id="424974at2759"/>
<gene>
    <name evidence="1" type="ORF">OS493_016953</name>
</gene>
<reference evidence="1" key="1">
    <citation type="submission" date="2023-01" db="EMBL/GenBank/DDBJ databases">
        <title>Genome assembly of the deep-sea coral Lophelia pertusa.</title>
        <authorList>
            <person name="Herrera S."/>
            <person name="Cordes E."/>
        </authorList>
    </citation>
    <scope>NUCLEOTIDE SEQUENCE</scope>
    <source>
        <strain evidence="1">USNM1676648</strain>
        <tissue evidence="1">Polyp</tissue>
    </source>
</reference>
<keyword evidence="2" id="KW-1185">Reference proteome</keyword>
<dbReference type="EMBL" id="MU827310">
    <property type="protein sequence ID" value="KAJ7360322.1"/>
    <property type="molecule type" value="Genomic_DNA"/>
</dbReference>
<comment type="caution">
    <text evidence="1">The sequence shown here is derived from an EMBL/GenBank/DDBJ whole genome shotgun (WGS) entry which is preliminary data.</text>
</comment>
<sequence length="85" mass="9933">MRCRFVVDSTGYIYSSRKAVVFLLGCLHQRKMTTSLQTLKVDYDFFNERMWVNLAHRIPAFECLKVQSAWAGHYDLQHTGSKCNL</sequence>
<proteinExistence type="predicted"/>
<name>A0A9X0CKQ2_9CNID</name>
<organism evidence="1 2">
    <name type="scientific">Desmophyllum pertusum</name>
    <dbReference type="NCBI Taxonomy" id="174260"/>
    <lineage>
        <taxon>Eukaryota</taxon>
        <taxon>Metazoa</taxon>
        <taxon>Cnidaria</taxon>
        <taxon>Anthozoa</taxon>
        <taxon>Hexacorallia</taxon>
        <taxon>Scleractinia</taxon>
        <taxon>Caryophylliina</taxon>
        <taxon>Caryophylliidae</taxon>
        <taxon>Desmophyllum</taxon>
    </lineage>
</organism>
<protein>
    <submittedName>
        <fullName evidence="1">Uncharacterized protein</fullName>
    </submittedName>
</protein>
<accession>A0A9X0CKQ2</accession>
<dbReference type="Gene3D" id="3.30.9.10">
    <property type="entry name" value="D-Amino Acid Oxidase, subunit A, domain 2"/>
    <property type="match status" value="1"/>
</dbReference>